<keyword evidence="5" id="KW-1185">Reference proteome</keyword>
<feature type="domain" description="Ubiquinol-cytochrome c chaperone" evidence="3">
    <location>
        <begin position="115"/>
        <end position="170"/>
    </location>
</feature>
<comment type="similarity">
    <text evidence="1">Belongs to the CBP3 family.</text>
</comment>
<dbReference type="InterPro" id="IPR021150">
    <property type="entry name" value="Ubiq_cyt_c_chap"/>
</dbReference>
<evidence type="ECO:0000313" key="4">
    <source>
        <dbReference type="EMBL" id="KAG7085653.1"/>
    </source>
</evidence>
<dbReference type="Pfam" id="PF03981">
    <property type="entry name" value="Ubiq_cyt_C_chap"/>
    <property type="match status" value="2"/>
</dbReference>
<sequence>MLRRHVSKALGYEHLIRVPINGPHRLKSTSSRTQKSETRTQKTQTKTSPAAAPTTESWLTRKIETSPSARFWFERLTTLLGYNSPKQIAGRRALVLYDSLCVGTAGANQDFWRHKCDLPPTFQSWFTITHLHVWMLTVRLRALPPPHGKYYVQFVLDHFFLDIEDRIRAILQPSVPPRAPYTTPSTFYVNPNLPPEGETLKRGSRAPERLVTRQLKVFREQWMGMGMSFDLGLVKSDAELAAAVWRNLLGARGARGIDYSVGSFRRAVNLVGGNVEDPEKVDFEKEEVRDDGSGVHDYGPGEVDKYVMYPELMEELVTYIRRELVRLEGISDSEIMDGYISAVMKFGSLR</sequence>
<dbReference type="RefSeq" id="XP_043002124.1">
    <property type="nucleotide sequence ID" value="XM_043160168.1"/>
</dbReference>
<accession>A0A9P7UK87</accession>
<organism evidence="4 5">
    <name type="scientific">Marasmius oreades</name>
    <name type="common">fairy-ring Marasmius</name>
    <dbReference type="NCBI Taxonomy" id="181124"/>
    <lineage>
        <taxon>Eukaryota</taxon>
        <taxon>Fungi</taxon>
        <taxon>Dikarya</taxon>
        <taxon>Basidiomycota</taxon>
        <taxon>Agaricomycotina</taxon>
        <taxon>Agaricomycetes</taxon>
        <taxon>Agaricomycetidae</taxon>
        <taxon>Agaricales</taxon>
        <taxon>Marasmiineae</taxon>
        <taxon>Marasmiaceae</taxon>
        <taxon>Marasmius</taxon>
    </lineage>
</organism>
<reference evidence="4" key="1">
    <citation type="journal article" date="2021" name="Genome Biol. Evol.">
        <title>The assembled and annotated genome of the fairy-ring fungus Marasmius oreades.</title>
        <authorList>
            <person name="Hiltunen M."/>
            <person name="Ament-Velasquez S.L."/>
            <person name="Johannesson H."/>
        </authorList>
    </citation>
    <scope>NUCLEOTIDE SEQUENCE</scope>
    <source>
        <strain evidence="4">03SP1</strain>
    </source>
</reference>
<dbReference type="GO" id="GO:0034551">
    <property type="term" value="P:mitochondrial respiratory chain complex III assembly"/>
    <property type="evidence" value="ECO:0007669"/>
    <property type="project" value="TreeGrafter"/>
</dbReference>
<feature type="compositionally biased region" description="Polar residues" evidence="2">
    <location>
        <begin position="41"/>
        <end position="56"/>
    </location>
</feature>
<feature type="region of interest" description="Disordered" evidence="2">
    <location>
        <begin position="22"/>
        <end position="56"/>
    </location>
</feature>
<gene>
    <name evidence="4" type="ORF">E1B28_003199</name>
</gene>
<dbReference type="AlphaFoldDB" id="A0A9P7UK87"/>
<proteinExistence type="inferred from homology"/>
<evidence type="ECO:0000256" key="2">
    <source>
        <dbReference type="SAM" id="MobiDB-lite"/>
    </source>
</evidence>
<protein>
    <recommendedName>
        <fullName evidence="3">Ubiquinol-cytochrome c chaperone domain-containing protein</fullName>
    </recommendedName>
</protein>
<dbReference type="EMBL" id="CM032191">
    <property type="protein sequence ID" value="KAG7085653.1"/>
    <property type="molecule type" value="Genomic_DNA"/>
</dbReference>
<dbReference type="PANTHER" id="PTHR12184:SF1">
    <property type="entry name" value="UBIQUINOL-CYTOCHROME-C REDUCTASE COMPLEX ASSEMBLY FACTOR 1"/>
    <property type="match status" value="1"/>
</dbReference>
<dbReference type="GO" id="GO:0005739">
    <property type="term" value="C:mitochondrion"/>
    <property type="evidence" value="ECO:0007669"/>
    <property type="project" value="TreeGrafter"/>
</dbReference>
<evidence type="ECO:0000313" key="5">
    <source>
        <dbReference type="Proteomes" id="UP001049176"/>
    </source>
</evidence>
<comment type="caution">
    <text evidence="4">The sequence shown here is derived from an EMBL/GenBank/DDBJ whole genome shotgun (WGS) entry which is preliminary data.</text>
</comment>
<dbReference type="OrthoDB" id="10253878at2759"/>
<evidence type="ECO:0000256" key="1">
    <source>
        <dbReference type="ARBA" id="ARBA00006407"/>
    </source>
</evidence>
<dbReference type="KEGG" id="more:E1B28_003199"/>
<feature type="domain" description="Ubiquinol-cytochrome c chaperone" evidence="3">
    <location>
        <begin position="208"/>
        <end position="259"/>
    </location>
</feature>
<evidence type="ECO:0000259" key="3">
    <source>
        <dbReference type="Pfam" id="PF03981"/>
    </source>
</evidence>
<dbReference type="PANTHER" id="PTHR12184">
    <property type="entry name" value="UBIQUINOL-CYTOCHROME C REDUCTASE COMPLEX ASSEMBLY FACTOR 1 FAMILY MEMBER"/>
    <property type="match status" value="1"/>
</dbReference>
<dbReference type="Proteomes" id="UP001049176">
    <property type="component" value="Chromosome 11"/>
</dbReference>
<dbReference type="GeneID" id="66072275"/>
<name>A0A9P7UK87_9AGAR</name>
<dbReference type="InterPro" id="IPR007129">
    <property type="entry name" value="Ubiqinol_cyt_c_chaperone_CPB3"/>
</dbReference>